<accession>A0A2A5WBI2</accession>
<organism evidence="1 2">
    <name type="scientific">OM182 bacterium MED-G28</name>
    <dbReference type="NCBI Taxonomy" id="1986256"/>
    <lineage>
        <taxon>Bacteria</taxon>
        <taxon>Pseudomonadati</taxon>
        <taxon>Pseudomonadota</taxon>
        <taxon>Gammaproteobacteria</taxon>
        <taxon>OMG group</taxon>
        <taxon>OM182 clade</taxon>
    </lineage>
</organism>
<gene>
    <name evidence="1" type="ORF">CNF02_07770</name>
</gene>
<evidence type="ECO:0000313" key="1">
    <source>
        <dbReference type="EMBL" id="PDH33617.1"/>
    </source>
</evidence>
<comment type="caution">
    <text evidence="1">The sequence shown here is derived from an EMBL/GenBank/DDBJ whole genome shotgun (WGS) entry which is preliminary data.</text>
</comment>
<name>A0A2A5WBI2_9GAMM</name>
<reference evidence="1 2" key="1">
    <citation type="submission" date="2017-08" db="EMBL/GenBank/DDBJ databases">
        <title>Fine stratification of microbial communities through a metagenomic profile of the photic zone.</title>
        <authorList>
            <person name="Haro-Moreno J.M."/>
            <person name="Lopez-Perez M."/>
            <person name="De La Torre J."/>
            <person name="Picazo A."/>
            <person name="Camacho A."/>
            <person name="Rodriguez-Valera F."/>
        </authorList>
    </citation>
    <scope>NUCLEOTIDE SEQUENCE [LARGE SCALE GENOMIC DNA]</scope>
    <source>
        <strain evidence="1">MED-G28</strain>
    </source>
</reference>
<sequence length="61" mass="6552">MKDKTLKMLLGIIAINLTIQTANDTGFFNAAYAQSIQKVAICDPIFDSTCARVSSGELAVE</sequence>
<dbReference type="AlphaFoldDB" id="A0A2A5WBI2"/>
<proteinExistence type="predicted"/>
<protein>
    <submittedName>
        <fullName evidence="1">Uncharacterized protein</fullName>
    </submittedName>
</protein>
<dbReference type="Proteomes" id="UP000219329">
    <property type="component" value="Unassembled WGS sequence"/>
</dbReference>
<dbReference type="EMBL" id="NTJZ01000007">
    <property type="protein sequence ID" value="PDH33617.1"/>
    <property type="molecule type" value="Genomic_DNA"/>
</dbReference>
<evidence type="ECO:0000313" key="2">
    <source>
        <dbReference type="Proteomes" id="UP000219329"/>
    </source>
</evidence>